<comment type="caution">
    <text evidence="2">The sequence shown here is derived from an EMBL/GenBank/DDBJ whole genome shotgun (WGS) entry which is preliminary data.</text>
</comment>
<dbReference type="AlphaFoldDB" id="A0AAV7LJU1"/>
<reference evidence="2" key="1">
    <citation type="journal article" date="2022" name="bioRxiv">
        <title>Sequencing and chromosome-scale assembly of the giantPleurodeles waltlgenome.</title>
        <authorList>
            <person name="Brown T."/>
            <person name="Elewa A."/>
            <person name="Iarovenko S."/>
            <person name="Subramanian E."/>
            <person name="Araus A.J."/>
            <person name="Petzold A."/>
            <person name="Susuki M."/>
            <person name="Suzuki K.-i.T."/>
            <person name="Hayashi T."/>
            <person name="Toyoda A."/>
            <person name="Oliveira C."/>
            <person name="Osipova E."/>
            <person name="Leigh N.D."/>
            <person name="Simon A."/>
            <person name="Yun M.H."/>
        </authorList>
    </citation>
    <scope>NUCLEOTIDE SEQUENCE</scope>
    <source>
        <strain evidence="2">20211129_DDA</strain>
        <tissue evidence="2">Liver</tissue>
    </source>
</reference>
<feature type="region of interest" description="Disordered" evidence="1">
    <location>
        <begin position="55"/>
        <end position="124"/>
    </location>
</feature>
<protein>
    <submittedName>
        <fullName evidence="2">Uncharacterized protein</fullName>
    </submittedName>
</protein>
<evidence type="ECO:0000313" key="2">
    <source>
        <dbReference type="EMBL" id="KAJ1091891.1"/>
    </source>
</evidence>
<accession>A0AAV7LJU1</accession>
<feature type="region of interest" description="Disordered" evidence="1">
    <location>
        <begin position="1"/>
        <end position="21"/>
    </location>
</feature>
<proteinExistence type="predicted"/>
<name>A0AAV7LJU1_PLEWA</name>
<evidence type="ECO:0000256" key="1">
    <source>
        <dbReference type="SAM" id="MobiDB-lite"/>
    </source>
</evidence>
<dbReference type="Proteomes" id="UP001066276">
    <property type="component" value="Chromosome 11"/>
</dbReference>
<gene>
    <name evidence="2" type="ORF">NDU88_005005</name>
</gene>
<keyword evidence="3" id="KW-1185">Reference proteome</keyword>
<organism evidence="2 3">
    <name type="scientific">Pleurodeles waltl</name>
    <name type="common">Iberian ribbed newt</name>
    <dbReference type="NCBI Taxonomy" id="8319"/>
    <lineage>
        <taxon>Eukaryota</taxon>
        <taxon>Metazoa</taxon>
        <taxon>Chordata</taxon>
        <taxon>Craniata</taxon>
        <taxon>Vertebrata</taxon>
        <taxon>Euteleostomi</taxon>
        <taxon>Amphibia</taxon>
        <taxon>Batrachia</taxon>
        <taxon>Caudata</taxon>
        <taxon>Salamandroidea</taxon>
        <taxon>Salamandridae</taxon>
        <taxon>Pleurodelinae</taxon>
        <taxon>Pleurodeles</taxon>
    </lineage>
</organism>
<sequence length="124" mass="12803">MHRARGPLTQGLPVAPNQIAGSAEAGPCLSAWAQLTPSQAPVLQSLKWIKQPLGAPAALRPPGSPPHCSLFLEPRGSKAASQPKPPQDTPARSGRQHRPRGPAISPREGAGVSSPSGLHTVRGV</sequence>
<dbReference type="EMBL" id="JANPWB010000015">
    <property type="protein sequence ID" value="KAJ1091891.1"/>
    <property type="molecule type" value="Genomic_DNA"/>
</dbReference>
<evidence type="ECO:0000313" key="3">
    <source>
        <dbReference type="Proteomes" id="UP001066276"/>
    </source>
</evidence>